<dbReference type="EMBL" id="VIVQ01000001">
    <property type="protein sequence ID" value="TWE11629.1"/>
    <property type="molecule type" value="Genomic_DNA"/>
</dbReference>
<dbReference type="PANTHER" id="PTHR32125:SF4">
    <property type="entry name" value="2-C-METHYL-D-ERYTHRITOL 4-PHOSPHATE CYTIDYLYLTRANSFERASE, CHLOROPLASTIC"/>
    <property type="match status" value="1"/>
</dbReference>
<comment type="caution">
    <text evidence="8">The sequence shown here is derived from an EMBL/GenBank/DDBJ whole genome shotgun (WGS) entry which is preliminary data.</text>
</comment>
<comment type="catalytic activity">
    <reaction evidence="1 7">
        <text>2-C-methyl-D-erythritol 4-phosphate + CTP + H(+) = 4-CDP-2-C-methyl-D-erythritol + diphosphate</text>
        <dbReference type="Rhea" id="RHEA:13429"/>
        <dbReference type="ChEBI" id="CHEBI:15378"/>
        <dbReference type="ChEBI" id="CHEBI:33019"/>
        <dbReference type="ChEBI" id="CHEBI:37563"/>
        <dbReference type="ChEBI" id="CHEBI:57823"/>
        <dbReference type="ChEBI" id="CHEBI:58262"/>
        <dbReference type="EC" id="2.7.7.60"/>
    </reaction>
</comment>
<proteinExistence type="inferred from homology"/>
<reference evidence="8 9" key="1">
    <citation type="submission" date="2019-06" db="EMBL/GenBank/DDBJ databases">
        <title>Sequencing the genomes of 1000 actinobacteria strains.</title>
        <authorList>
            <person name="Klenk H.-P."/>
        </authorList>
    </citation>
    <scope>NUCLEOTIDE SEQUENCE [LARGE SCALE GENOMIC DNA]</scope>
    <source>
        <strain evidence="8 9">DSM 19560</strain>
    </source>
</reference>
<evidence type="ECO:0000313" key="9">
    <source>
        <dbReference type="Proteomes" id="UP000318297"/>
    </source>
</evidence>
<evidence type="ECO:0000256" key="6">
    <source>
        <dbReference type="ARBA" id="ARBA00023229"/>
    </source>
</evidence>
<evidence type="ECO:0000256" key="1">
    <source>
        <dbReference type="ARBA" id="ARBA00001282"/>
    </source>
</evidence>
<gene>
    <name evidence="7" type="primary">ispD</name>
    <name evidence="8" type="ORF">BKA23_0408</name>
</gene>
<dbReference type="EC" id="2.7.7.60" evidence="7"/>
<dbReference type="Pfam" id="PF01128">
    <property type="entry name" value="IspD"/>
    <property type="match status" value="1"/>
</dbReference>
<dbReference type="InterPro" id="IPR029044">
    <property type="entry name" value="Nucleotide-diphossugar_trans"/>
</dbReference>
<feature type="site" description="Transition state stabilizer" evidence="7">
    <location>
        <position position="13"/>
    </location>
</feature>
<evidence type="ECO:0000256" key="5">
    <source>
        <dbReference type="ARBA" id="ARBA00022695"/>
    </source>
</evidence>
<dbReference type="FunFam" id="3.90.550.10:FF:000003">
    <property type="entry name" value="2-C-methyl-D-erythritol 4-phosphate cytidylyltransferase"/>
    <property type="match status" value="1"/>
</dbReference>
<dbReference type="InterPro" id="IPR050088">
    <property type="entry name" value="IspD/TarI_cytidylyltransf_bact"/>
</dbReference>
<feature type="site" description="Positions MEP for the nucleophilic attack" evidence="7">
    <location>
        <position position="197"/>
    </location>
</feature>
<dbReference type="SUPFAM" id="SSF53448">
    <property type="entry name" value="Nucleotide-diphospho-sugar transferases"/>
    <property type="match status" value="1"/>
</dbReference>
<dbReference type="HAMAP" id="MF_00108">
    <property type="entry name" value="IspD"/>
    <property type="match status" value="1"/>
</dbReference>
<dbReference type="InterPro" id="IPR018294">
    <property type="entry name" value="ISPD_synthase_CS"/>
</dbReference>
<sequence length="381" mass="39331">MGVVVVAAGLGTRLGAGMPKALVALRGRTLVEHAVTAARDVADHLVVVAPATHVTRFEELLPAVTVVAGGAERTDSVAAGLAAVPAAAQVVLVHDAARALAPVALFRRVIAAVAGGADAVVPGLPVTDTIKAVDSDRVVTATPDRATLRAIQTPQGFRRAALEAAHSGGHLATDDAALVERAGGRVVVVDGDPSAIKITVQADLTTAERLLDTPQPSPSLVVLGGLPGSGKTTVAQALCAARGFAHVRVDTLHQALADAGTLDAAEIAPYAGCMAIARDLLAGGCSVVADSVNPVVESRDGWRQVATATGARLLEVEVVCSDRDVHRRRATTRVTDVPGLTKPTWDQIQARHYQPWRADLVLDTSTAEVADLVDVIRRELQ</sequence>
<organism evidence="8 9">
    <name type="scientific">Rudaeicoccus suwonensis</name>
    <dbReference type="NCBI Taxonomy" id="657409"/>
    <lineage>
        <taxon>Bacteria</taxon>
        <taxon>Bacillati</taxon>
        <taxon>Actinomycetota</taxon>
        <taxon>Actinomycetes</taxon>
        <taxon>Micrococcales</taxon>
        <taxon>Dermacoccaceae</taxon>
        <taxon>Rudaeicoccus</taxon>
    </lineage>
</organism>
<dbReference type="Pfam" id="PF13671">
    <property type="entry name" value="AAA_33"/>
    <property type="match status" value="1"/>
</dbReference>
<dbReference type="Gene3D" id="3.40.50.300">
    <property type="entry name" value="P-loop containing nucleotide triphosphate hydrolases"/>
    <property type="match status" value="1"/>
</dbReference>
<evidence type="ECO:0000313" key="8">
    <source>
        <dbReference type="EMBL" id="TWE11629.1"/>
    </source>
</evidence>
<feature type="site" description="Transition state stabilizer" evidence="7">
    <location>
        <position position="20"/>
    </location>
</feature>
<dbReference type="RefSeq" id="WP_211841569.1">
    <property type="nucleotide sequence ID" value="NZ_VIVQ01000001.1"/>
</dbReference>
<dbReference type="Proteomes" id="UP000318297">
    <property type="component" value="Unassembled WGS sequence"/>
</dbReference>
<dbReference type="PANTHER" id="PTHR32125">
    <property type="entry name" value="2-C-METHYL-D-ERYTHRITOL 4-PHOSPHATE CYTIDYLYLTRANSFERASE, CHLOROPLASTIC"/>
    <property type="match status" value="1"/>
</dbReference>
<comment type="similarity">
    <text evidence="3 7">Belongs to the IspD/TarI cytidylyltransferase family. IspD subfamily.</text>
</comment>
<dbReference type="PROSITE" id="PS01295">
    <property type="entry name" value="ISPD"/>
    <property type="match status" value="1"/>
</dbReference>
<dbReference type="SUPFAM" id="SSF52540">
    <property type="entry name" value="P-loop containing nucleoside triphosphate hydrolases"/>
    <property type="match status" value="1"/>
</dbReference>
<evidence type="ECO:0000256" key="3">
    <source>
        <dbReference type="ARBA" id="ARBA00009789"/>
    </source>
</evidence>
<dbReference type="GO" id="GO:0050518">
    <property type="term" value="F:2-C-methyl-D-erythritol 4-phosphate cytidylyltransferase activity"/>
    <property type="evidence" value="ECO:0007669"/>
    <property type="project" value="UniProtKB-UniRule"/>
</dbReference>
<dbReference type="GO" id="GO:0019288">
    <property type="term" value="P:isopentenyl diphosphate biosynthetic process, methylerythritol 4-phosphate pathway"/>
    <property type="evidence" value="ECO:0007669"/>
    <property type="project" value="UniProtKB-UniRule"/>
</dbReference>
<name>A0A561E7P0_9MICO</name>
<dbReference type="InterPro" id="IPR034683">
    <property type="entry name" value="IspD/TarI"/>
</dbReference>
<dbReference type="NCBIfam" id="TIGR00453">
    <property type="entry name" value="ispD"/>
    <property type="match status" value="1"/>
</dbReference>
<dbReference type="Gene3D" id="3.90.550.10">
    <property type="entry name" value="Spore Coat Polysaccharide Biosynthesis Protein SpsA, Chain A"/>
    <property type="match status" value="1"/>
</dbReference>
<protein>
    <recommendedName>
        <fullName evidence="7">2-C-methyl-D-erythritol 4-phosphate cytidylyltransferase</fullName>
        <ecNumber evidence="7">2.7.7.60</ecNumber>
    </recommendedName>
    <alternativeName>
        <fullName evidence="7">4-diphosphocytidyl-2C-methyl-D-erythritol synthase</fullName>
    </alternativeName>
    <alternativeName>
        <fullName evidence="7">MEP cytidylyltransferase</fullName>
        <shortName evidence="7">MCT</shortName>
    </alternativeName>
</protein>
<evidence type="ECO:0000256" key="2">
    <source>
        <dbReference type="ARBA" id="ARBA00004787"/>
    </source>
</evidence>
<dbReference type="InterPro" id="IPR001228">
    <property type="entry name" value="IspD"/>
</dbReference>
<feature type="site" description="Positions MEP for the nucleophilic attack" evidence="7">
    <location>
        <position position="145"/>
    </location>
</feature>
<dbReference type="InterPro" id="IPR027417">
    <property type="entry name" value="P-loop_NTPase"/>
</dbReference>
<dbReference type="UniPathway" id="UPA00056">
    <property type="reaction ID" value="UER00093"/>
</dbReference>
<evidence type="ECO:0000256" key="4">
    <source>
        <dbReference type="ARBA" id="ARBA00022679"/>
    </source>
</evidence>
<keyword evidence="4 7" id="KW-0808">Transferase</keyword>
<comment type="pathway">
    <text evidence="2 7">Isoprenoid biosynthesis; isopentenyl diphosphate biosynthesis via DXP pathway; isopentenyl diphosphate from 1-deoxy-D-xylulose 5-phosphate: step 2/6.</text>
</comment>
<comment type="function">
    <text evidence="7">Catalyzes the formation of 4-diphosphocytidyl-2-C-methyl-D-erythritol from CTP and 2-C-methyl-D-erythritol 4-phosphate (MEP).</text>
</comment>
<keyword evidence="6 7" id="KW-0414">Isoprene biosynthesis</keyword>
<evidence type="ECO:0000256" key="7">
    <source>
        <dbReference type="HAMAP-Rule" id="MF_00108"/>
    </source>
</evidence>
<dbReference type="CDD" id="cd02516">
    <property type="entry name" value="CDP-ME_synthetase"/>
    <property type="match status" value="1"/>
</dbReference>
<keyword evidence="9" id="KW-1185">Reference proteome</keyword>
<keyword evidence="5 7" id="KW-0548">Nucleotidyltransferase</keyword>
<dbReference type="AlphaFoldDB" id="A0A561E7P0"/>
<accession>A0A561E7P0</accession>